<dbReference type="AlphaFoldDB" id="X0WDL4"/>
<gene>
    <name evidence="2" type="ORF">S01H1_73276</name>
</gene>
<dbReference type="InterPro" id="IPR012340">
    <property type="entry name" value="NA-bd_OB-fold"/>
</dbReference>
<name>X0WDL4_9ZZZZ</name>
<dbReference type="GO" id="GO:0006310">
    <property type="term" value="P:DNA recombination"/>
    <property type="evidence" value="ECO:0007669"/>
    <property type="project" value="InterPro"/>
</dbReference>
<feature type="non-terminal residue" evidence="2">
    <location>
        <position position="101"/>
    </location>
</feature>
<comment type="caution">
    <text evidence="2">The sequence shown here is derived from an EMBL/GenBank/DDBJ whole genome shotgun (WGS) entry which is preliminary data.</text>
</comment>
<dbReference type="EMBL" id="BARS01048953">
    <property type="protein sequence ID" value="GAG28735.1"/>
    <property type="molecule type" value="Genomic_DNA"/>
</dbReference>
<protein>
    <recommendedName>
        <fullName evidence="1">DNA helicase Holliday junction RuvA type domain-containing protein</fullName>
    </recommendedName>
</protein>
<evidence type="ECO:0000259" key="1">
    <source>
        <dbReference type="Pfam" id="PF01330"/>
    </source>
</evidence>
<dbReference type="GO" id="GO:0005524">
    <property type="term" value="F:ATP binding"/>
    <property type="evidence" value="ECO:0007669"/>
    <property type="project" value="InterPro"/>
</dbReference>
<reference evidence="2" key="1">
    <citation type="journal article" date="2014" name="Front. Microbiol.">
        <title>High frequency of phylogenetically diverse reductive dehalogenase-homologous genes in deep subseafloor sedimentary metagenomes.</title>
        <authorList>
            <person name="Kawai M."/>
            <person name="Futagami T."/>
            <person name="Toyoda A."/>
            <person name="Takaki Y."/>
            <person name="Nishi S."/>
            <person name="Hori S."/>
            <person name="Arai W."/>
            <person name="Tsubouchi T."/>
            <person name="Morono Y."/>
            <person name="Uchiyama I."/>
            <person name="Ito T."/>
            <person name="Fujiyama A."/>
            <person name="Inagaki F."/>
            <person name="Takami H."/>
        </authorList>
    </citation>
    <scope>NUCLEOTIDE SEQUENCE</scope>
    <source>
        <strain evidence="2">Expedition CK06-06</strain>
    </source>
</reference>
<dbReference type="Pfam" id="PF01330">
    <property type="entry name" value="RuvA_N"/>
    <property type="match status" value="1"/>
</dbReference>
<feature type="domain" description="DNA helicase Holliday junction RuvA type" evidence="1">
    <location>
        <begin position="17"/>
        <end position="68"/>
    </location>
</feature>
<evidence type="ECO:0000313" key="2">
    <source>
        <dbReference type="EMBL" id="GAG28735.1"/>
    </source>
</evidence>
<accession>X0WDL4</accession>
<proteinExistence type="predicted"/>
<organism evidence="2">
    <name type="scientific">marine sediment metagenome</name>
    <dbReference type="NCBI Taxonomy" id="412755"/>
    <lineage>
        <taxon>unclassified sequences</taxon>
        <taxon>metagenomes</taxon>
        <taxon>ecological metagenomes</taxon>
    </lineage>
</organism>
<sequence length="101" mass="10897">MPRDLCSESRATSNEIMIARIEGKLVKLDTDSCLIQVGPVGYEVMLAGYCVSALSDKLGSDIALCTMEYYEGAPSGGSFVPRIVGFLSAGERDFFTKFISV</sequence>
<dbReference type="Gene3D" id="2.40.50.140">
    <property type="entry name" value="Nucleic acid-binding proteins"/>
    <property type="match status" value="1"/>
</dbReference>
<dbReference type="GO" id="GO:0009378">
    <property type="term" value="F:four-way junction helicase activity"/>
    <property type="evidence" value="ECO:0007669"/>
    <property type="project" value="InterPro"/>
</dbReference>
<dbReference type="InterPro" id="IPR013849">
    <property type="entry name" value="DNA_helicase_Holl-junc_RuvA_I"/>
</dbReference>
<dbReference type="GO" id="GO:0006281">
    <property type="term" value="P:DNA repair"/>
    <property type="evidence" value="ECO:0007669"/>
    <property type="project" value="InterPro"/>
</dbReference>